<dbReference type="InterPro" id="IPR003958">
    <property type="entry name" value="CBFA_NFYB_domain"/>
</dbReference>
<evidence type="ECO:0008006" key="11">
    <source>
        <dbReference type="Google" id="ProtNLM"/>
    </source>
</evidence>
<feature type="region of interest" description="Disordered" evidence="6">
    <location>
        <begin position="1"/>
        <end position="100"/>
    </location>
</feature>
<dbReference type="GO" id="GO:0005669">
    <property type="term" value="C:transcription factor TFIID complex"/>
    <property type="evidence" value="ECO:0007669"/>
    <property type="project" value="InterPro"/>
</dbReference>
<dbReference type="SUPFAM" id="SSF47113">
    <property type="entry name" value="Histone-fold"/>
    <property type="match status" value="2"/>
</dbReference>
<dbReference type="AlphaFoldDB" id="A0A2S4VXS8"/>
<feature type="compositionally biased region" description="Low complexity" evidence="6">
    <location>
        <begin position="14"/>
        <end position="25"/>
    </location>
</feature>
<feature type="domain" description="Transcription factor CBF/NF-Y/archaeal histone" evidence="7">
    <location>
        <begin position="254"/>
        <end position="317"/>
    </location>
</feature>
<keyword evidence="10" id="KW-1185">Reference proteome</keyword>
<dbReference type="GO" id="GO:0016251">
    <property type="term" value="F:RNA polymerase II general transcription initiation factor activity"/>
    <property type="evidence" value="ECO:0007669"/>
    <property type="project" value="TreeGrafter"/>
</dbReference>
<dbReference type="Pfam" id="PF04719">
    <property type="entry name" value="TAFII28"/>
    <property type="match status" value="1"/>
</dbReference>
<dbReference type="VEuPathDB" id="FungiDB:PSTT_03115"/>
<evidence type="ECO:0000256" key="2">
    <source>
        <dbReference type="ARBA" id="ARBA00009788"/>
    </source>
</evidence>
<dbReference type="PANTHER" id="PTHR13218:SF8">
    <property type="entry name" value="TRANSCRIPTION INITIATION FACTOR TFIID SUBUNIT 11"/>
    <property type="match status" value="1"/>
</dbReference>
<organism evidence="9 10">
    <name type="scientific">Puccinia striiformis</name>
    <dbReference type="NCBI Taxonomy" id="27350"/>
    <lineage>
        <taxon>Eukaryota</taxon>
        <taxon>Fungi</taxon>
        <taxon>Dikarya</taxon>
        <taxon>Basidiomycota</taxon>
        <taxon>Pucciniomycotina</taxon>
        <taxon>Pucciniomycetes</taxon>
        <taxon>Pucciniales</taxon>
        <taxon>Pucciniaceae</taxon>
        <taxon>Puccinia</taxon>
    </lineage>
</organism>
<name>A0A2S4VXS8_9BASI</name>
<dbReference type="Proteomes" id="UP000239156">
    <property type="component" value="Unassembled WGS sequence"/>
</dbReference>
<protein>
    <recommendedName>
        <fullName evidence="11">TAFII28-like protein domain-containing protein</fullName>
    </recommendedName>
</protein>
<feature type="compositionally biased region" description="Low complexity" evidence="6">
    <location>
        <begin position="32"/>
        <end position="46"/>
    </location>
</feature>
<comment type="similarity">
    <text evidence="2">Belongs to the TAF11 family.</text>
</comment>
<dbReference type="InterPro" id="IPR006809">
    <property type="entry name" value="TAFII28_dom"/>
</dbReference>
<feature type="domain" description="TAFII28-like protein" evidence="8">
    <location>
        <begin position="117"/>
        <end position="199"/>
    </location>
</feature>
<keyword evidence="4" id="KW-0804">Transcription</keyword>
<feature type="compositionally biased region" description="Basic and acidic residues" evidence="6">
    <location>
        <begin position="91"/>
        <end position="100"/>
    </location>
</feature>
<feature type="compositionally biased region" description="Polar residues" evidence="6">
    <location>
        <begin position="1"/>
        <end position="13"/>
    </location>
</feature>
<dbReference type="GO" id="GO:0046982">
    <property type="term" value="F:protein heterodimerization activity"/>
    <property type="evidence" value="ECO:0007669"/>
    <property type="project" value="InterPro"/>
</dbReference>
<keyword evidence="3" id="KW-0805">Transcription regulation</keyword>
<evidence type="ECO:0000313" key="9">
    <source>
        <dbReference type="EMBL" id="POW14320.1"/>
    </source>
</evidence>
<sequence>MNAFSPTPESTYHSPSQPLILPSLPTRRKSKPNTTNNNNNNNTINNNKRRKSSNLINHHHHHQRGEEEPGGEDNSPANGPDGEIDHEDEDQIPKELNDDDYSIRKREDLLNKDRLKILLEHFDPQQMDRYTEYRNSGLAKANIRKLANTILQQSVTDRVTIVIRGFAKVFVGHMVESALDIQKKRGGSGPISQADLKEAIVYISLNVIDQEVIAKNCSSKTRALDSLHFLSKIQNQHLLKFIIIHHEEKGGSSRFPVARIKKIMQADEDVGKVAQATPLLVSKAVEMFMQSLVEAAVTEAQQRGSRKVQAYHLKQAIQITPAFDFLKDIVAKIPDPVHGGPEDPECSTTTASASDAKKRASTGSAGKHKEIDDNESDGDPESGGDDEEYY</sequence>
<dbReference type="InterPro" id="IPR045127">
    <property type="entry name" value="TAF11-like"/>
</dbReference>
<dbReference type="EMBL" id="PKSL01000019">
    <property type="protein sequence ID" value="POW14320.1"/>
    <property type="molecule type" value="Genomic_DNA"/>
</dbReference>
<comment type="subcellular location">
    <subcellularLocation>
        <location evidence="1">Nucleus</location>
    </subcellularLocation>
</comment>
<evidence type="ECO:0000256" key="6">
    <source>
        <dbReference type="SAM" id="MobiDB-lite"/>
    </source>
</evidence>
<evidence type="ECO:0000256" key="5">
    <source>
        <dbReference type="ARBA" id="ARBA00023242"/>
    </source>
</evidence>
<dbReference type="VEuPathDB" id="FungiDB:PSHT_11048"/>
<evidence type="ECO:0000259" key="8">
    <source>
        <dbReference type="Pfam" id="PF04719"/>
    </source>
</evidence>
<evidence type="ECO:0000256" key="4">
    <source>
        <dbReference type="ARBA" id="ARBA00023163"/>
    </source>
</evidence>
<proteinExistence type="inferred from homology"/>
<dbReference type="PANTHER" id="PTHR13218">
    <property type="entry name" value="TRANSCRIPTION INITIATION FACTOR TFIID SUBUNIT 11-RELATED"/>
    <property type="match status" value="1"/>
</dbReference>
<feature type="compositionally biased region" description="Acidic residues" evidence="6">
    <location>
        <begin position="372"/>
        <end position="390"/>
    </location>
</feature>
<dbReference type="InterPro" id="IPR009072">
    <property type="entry name" value="Histone-fold"/>
</dbReference>
<feature type="region of interest" description="Disordered" evidence="6">
    <location>
        <begin position="336"/>
        <end position="390"/>
    </location>
</feature>
<dbReference type="Pfam" id="PF00808">
    <property type="entry name" value="CBFD_NFYB_HMF"/>
    <property type="match status" value="1"/>
</dbReference>
<gene>
    <name evidence="9" type="ORF">PSTT_03115</name>
</gene>
<accession>A0A2S4VXS8</accession>
<evidence type="ECO:0000259" key="7">
    <source>
        <dbReference type="Pfam" id="PF00808"/>
    </source>
</evidence>
<evidence type="ECO:0000313" key="10">
    <source>
        <dbReference type="Proteomes" id="UP000239156"/>
    </source>
</evidence>
<comment type="caution">
    <text evidence="9">The sequence shown here is derived from an EMBL/GenBank/DDBJ whole genome shotgun (WGS) entry which is preliminary data.</text>
</comment>
<dbReference type="GO" id="GO:0051123">
    <property type="term" value="P:RNA polymerase II preinitiation complex assembly"/>
    <property type="evidence" value="ECO:0007669"/>
    <property type="project" value="InterPro"/>
</dbReference>
<evidence type="ECO:0000256" key="1">
    <source>
        <dbReference type="ARBA" id="ARBA00004123"/>
    </source>
</evidence>
<reference evidence="9" key="1">
    <citation type="submission" date="2017-12" db="EMBL/GenBank/DDBJ databases">
        <title>Gene loss provides genomic basis for host adaptation in cereal stripe rust fungi.</title>
        <authorList>
            <person name="Xia C."/>
        </authorList>
    </citation>
    <scope>NUCLEOTIDE SEQUENCE [LARGE SCALE GENOMIC DNA]</scope>
    <source>
        <strain evidence="9">93-210</strain>
    </source>
</reference>
<dbReference type="CDD" id="cd08048">
    <property type="entry name" value="HFD_TAF11"/>
    <property type="match status" value="1"/>
</dbReference>
<evidence type="ECO:0000256" key="3">
    <source>
        <dbReference type="ARBA" id="ARBA00023015"/>
    </source>
</evidence>
<keyword evidence="5" id="KW-0539">Nucleus</keyword>
<feature type="compositionally biased region" description="Basic residues" evidence="6">
    <location>
        <begin position="47"/>
        <end position="63"/>
    </location>
</feature>
<dbReference type="Gene3D" id="1.10.20.10">
    <property type="entry name" value="Histone, subunit A"/>
    <property type="match status" value="2"/>
</dbReference>
<dbReference type="CDD" id="cd22906">
    <property type="entry name" value="HFD_DRAP1"/>
    <property type="match status" value="1"/>
</dbReference>